<dbReference type="RefSeq" id="WP_386670417.1">
    <property type="nucleotide sequence ID" value="NZ_JBHLTG010000004.1"/>
</dbReference>
<dbReference type="EMBL" id="JBHLTG010000004">
    <property type="protein sequence ID" value="MFC0679533.1"/>
    <property type="molecule type" value="Genomic_DNA"/>
</dbReference>
<dbReference type="Proteomes" id="UP001589896">
    <property type="component" value="Unassembled WGS sequence"/>
</dbReference>
<proteinExistence type="predicted"/>
<reference evidence="1 2" key="1">
    <citation type="submission" date="2024-09" db="EMBL/GenBank/DDBJ databases">
        <authorList>
            <person name="Sun Q."/>
            <person name="Mori K."/>
        </authorList>
    </citation>
    <scope>NUCLEOTIDE SEQUENCE [LARGE SCALE GENOMIC DNA]</scope>
    <source>
        <strain evidence="1 2">KCTC 23076</strain>
    </source>
</reference>
<accession>A0ABV6RRC2</accession>
<protein>
    <submittedName>
        <fullName evidence="1">Uncharacterized protein</fullName>
    </submittedName>
</protein>
<keyword evidence="2" id="KW-1185">Reference proteome</keyword>
<name>A0ABV6RRC2_9GAMM</name>
<sequence length="53" mass="5624">MSAAFYVAIALPFSAARSKPASAMSGHGYKTAHSAATHQHFQNKANVILLPVR</sequence>
<gene>
    <name evidence="1" type="ORF">ACFFGH_16975</name>
</gene>
<evidence type="ECO:0000313" key="2">
    <source>
        <dbReference type="Proteomes" id="UP001589896"/>
    </source>
</evidence>
<evidence type="ECO:0000313" key="1">
    <source>
        <dbReference type="EMBL" id="MFC0679533.1"/>
    </source>
</evidence>
<organism evidence="1 2">
    <name type="scientific">Lysobacter korlensis</name>
    <dbReference type="NCBI Taxonomy" id="553636"/>
    <lineage>
        <taxon>Bacteria</taxon>
        <taxon>Pseudomonadati</taxon>
        <taxon>Pseudomonadota</taxon>
        <taxon>Gammaproteobacteria</taxon>
        <taxon>Lysobacterales</taxon>
        <taxon>Lysobacteraceae</taxon>
        <taxon>Lysobacter</taxon>
    </lineage>
</organism>
<comment type="caution">
    <text evidence="1">The sequence shown here is derived from an EMBL/GenBank/DDBJ whole genome shotgun (WGS) entry which is preliminary data.</text>
</comment>